<evidence type="ECO:0000313" key="11">
    <source>
        <dbReference type="Proteomes" id="UP001177023"/>
    </source>
</evidence>
<keyword evidence="11" id="KW-1185">Reference proteome</keyword>
<evidence type="ECO:0000256" key="7">
    <source>
        <dbReference type="PROSITE-ProRule" id="PRU00176"/>
    </source>
</evidence>
<keyword evidence="7" id="KW-0694">RNA-binding</keyword>
<proteinExistence type="inferred from homology"/>
<dbReference type="AlphaFoldDB" id="A0AA36FYX5"/>
<accession>A0AA36FYX5</accession>
<dbReference type="CDD" id="cd06661">
    <property type="entry name" value="GGCT_like"/>
    <property type="match status" value="1"/>
</dbReference>
<dbReference type="InterPro" id="IPR006840">
    <property type="entry name" value="ChaC"/>
</dbReference>
<comment type="caution">
    <text evidence="10">The sequence shown here is derived from an EMBL/GenBank/DDBJ whole genome shotgun (WGS) entry which is preliminary data.</text>
</comment>
<evidence type="ECO:0000256" key="6">
    <source>
        <dbReference type="ARBA" id="ARBA00048073"/>
    </source>
</evidence>
<comment type="catalytic activity">
    <reaction evidence="6">
        <text>glutathione = L-cysteinylglycine + 5-oxo-L-proline</text>
        <dbReference type="Rhea" id="RHEA:47724"/>
        <dbReference type="ChEBI" id="CHEBI:57925"/>
        <dbReference type="ChEBI" id="CHEBI:58402"/>
        <dbReference type="ChEBI" id="CHEBI:61694"/>
        <dbReference type="EC" id="4.3.2.7"/>
    </reaction>
</comment>
<dbReference type="InterPro" id="IPR036568">
    <property type="entry name" value="GGCT-like_sf"/>
</dbReference>
<dbReference type="EC" id="4.3.2.7" evidence="2"/>
<dbReference type="Proteomes" id="UP001177023">
    <property type="component" value="Unassembled WGS sequence"/>
</dbReference>
<dbReference type="GO" id="GO:0003723">
    <property type="term" value="F:RNA binding"/>
    <property type="evidence" value="ECO:0007669"/>
    <property type="project" value="UniProtKB-UniRule"/>
</dbReference>
<dbReference type="PROSITE" id="PS50102">
    <property type="entry name" value="RRM"/>
    <property type="match status" value="1"/>
</dbReference>
<dbReference type="Gene3D" id="3.10.490.10">
    <property type="entry name" value="Gamma-glutamyl cyclotransferase-like"/>
    <property type="match status" value="1"/>
</dbReference>
<evidence type="ECO:0000256" key="3">
    <source>
        <dbReference type="ARBA" id="ARBA00023239"/>
    </source>
</evidence>
<name>A0AA36FYX5_9BILA</name>
<comment type="similarity">
    <text evidence="1">Belongs to the gamma-glutamylcyclotransferase family. ChaC subfamily.</text>
</comment>
<dbReference type="InterPro" id="IPR000504">
    <property type="entry name" value="RRM_dom"/>
</dbReference>
<reference evidence="10" key="1">
    <citation type="submission" date="2023-06" db="EMBL/GenBank/DDBJ databases">
        <authorList>
            <person name="Delattre M."/>
        </authorList>
    </citation>
    <scope>NUCLEOTIDE SEQUENCE</scope>
    <source>
        <strain evidence="10">AF72</strain>
    </source>
</reference>
<evidence type="ECO:0000256" key="8">
    <source>
        <dbReference type="SAM" id="MobiDB-lite"/>
    </source>
</evidence>
<dbReference type="GO" id="GO:0061928">
    <property type="term" value="F:glutathione specific gamma-glutamylcyclotransferase activity"/>
    <property type="evidence" value="ECO:0007669"/>
    <property type="project" value="UniProtKB-EC"/>
</dbReference>
<organism evidence="10 11">
    <name type="scientific">Mesorhabditis spiculigera</name>
    <dbReference type="NCBI Taxonomy" id="96644"/>
    <lineage>
        <taxon>Eukaryota</taxon>
        <taxon>Metazoa</taxon>
        <taxon>Ecdysozoa</taxon>
        <taxon>Nematoda</taxon>
        <taxon>Chromadorea</taxon>
        <taxon>Rhabditida</taxon>
        <taxon>Rhabditina</taxon>
        <taxon>Rhabditomorpha</taxon>
        <taxon>Rhabditoidea</taxon>
        <taxon>Rhabditidae</taxon>
        <taxon>Mesorhabditinae</taxon>
        <taxon>Mesorhabditis</taxon>
    </lineage>
</organism>
<keyword evidence="3" id="KW-0456">Lyase</keyword>
<dbReference type="InterPro" id="IPR013024">
    <property type="entry name" value="GGCT-like"/>
</dbReference>
<evidence type="ECO:0000259" key="9">
    <source>
        <dbReference type="PROSITE" id="PS50102"/>
    </source>
</evidence>
<feature type="compositionally biased region" description="Low complexity" evidence="8">
    <location>
        <begin position="243"/>
        <end position="256"/>
    </location>
</feature>
<comment type="function">
    <text evidence="5">Catalyzes the cleavage of glutathione into 5-oxo-L-proline and a Cys-Gly dipeptide. Acts specifically on glutathione, but not on other gamma-glutamyl peptides.</text>
</comment>
<sequence length="414" mass="47294">MWIFGYGSLMWYTDFPYEAVQGGIPGRTVTLIPSEKGSCWGLAYKVPEDKVKETIEYLDHREKAGYSIADVDFYPDSGEAPFKVSVYISPQNDNEFHAGPTEIEDVAVQIMECHGPSGPNLEYALRVAHVLHEKAPHFVDEHVFELEKLLLKKARGSGTGIQILEKLGYVLEEDNTITEHDHLQMGFSYLRISQFSKQIFGLPACSDRFYVDDFLVKNKGILLNLIEKALTKKMGAGNEVESSPRSTRSRSQSVPRKISERSPSRSPPRRRKDRRRSRTRSRTRSRSRTYSPLPRGRGEREYYSGRDYGRQRYRDGRDRPEPNRCIGIFGMSLNTNERDLENIFSEFGTIDQVLIVKNRDTGRSRGFGFIYFTRTKYAMKARDEMADATIDGMKVRVDFSVTEKNGGGGGGRRY</sequence>
<dbReference type="GO" id="GO:0005737">
    <property type="term" value="C:cytoplasm"/>
    <property type="evidence" value="ECO:0007669"/>
    <property type="project" value="TreeGrafter"/>
</dbReference>
<dbReference type="Pfam" id="PF04752">
    <property type="entry name" value="ChaC"/>
    <property type="match status" value="2"/>
</dbReference>
<gene>
    <name evidence="10" type="ORF">MSPICULIGERA_LOCUS11747</name>
</gene>
<evidence type="ECO:0000313" key="10">
    <source>
        <dbReference type="EMBL" id="CAJ0573388.1"/>
    </source>
</evidence>
<dbReference type="SUPFAM" id="SSF110857">
    <property type="entry name" value="Gamma-glutamyl cyclotransferase-like"/>
    <property type="match status" value="1"/>
</dbReference>
<feature type="domain" description="RRM" evidence="9">
    <location>
        <begin position="324"/>
        <end position="402"/>
    </location>
</feature>
<feature type="non-terminal residue" evidence="10">
    <location>
        <position position="414"/>
    </location>
</feature>
<dbReference type="InterPro" id="IPR035979">
    <property type="entry name" value="RBD_domain_sf"/>
</dbReference>
<dbReference type="InterPro" id="IPR012677">
    <property type="entry name" value="Nucleotide-bd_a/b_plait_sf"/>
</dbReference>
<evidence type="ECO:0000256" key="5">
    <source>
        <dbReference type="ARBA" id="ARBA00045227"/>
    </source>
</evidence>
<dbReference type="SMART" id="SM00360">
    <property type="entry name" value="RRM"/>
    <property type="match status" value="1"/>
</dbReference>
<evidence type="ECO:0000256" key="4">
    <source>
        <dbReference type="ARBA" id="ARBA00043195"/>
    </source>
</evidence>
<protein>
    <recommendedName>
        <fullName evidence="2">glutathione-specific gamma-glutamylcyclotransferase</fullName>
        <ecNumber evidence="2">4.3.2.7</ecNumber>
    </recommendedName>
    <alternativeName>
        <fullName evidence="4">Cation transport regulator-like protein 2</fullName>
    </alternativeName>
</protein>
<feature type="compositionally biased region" description="Basic residues" evidence="8">
    <location>
        <begin position="267"/>
        <end position="287"/>
    </location>
</feature>
<dbReference type="SUPFAM" id="SSF54928">
    <property type="entry name" value="RNA-binding domain, RBD"/>
    <property type="match status" value="1"/>
</dbReference>
<evidence type="ECO:0000256" key="1">
    <source>
        <dbReference type="ARBA" id="ARBA00009662"/>
    </source>
</evidence>
<dbReference type="GO" id="GO:0006751">
    <property type="term" value="P:glutathione catabolic process"/>
    <property type="evidence" value="ECO:0007669"/>
    <property type="project" value="InterPro"/>
</dbReference>
<feature type="compositionally biased region" description="Basic and acidic residues" evidence="8">
    <location>
        <begin position="296"/>
        <end position="322"/>
    </location>
</feature>
<evidence type="ECO:0000256" key="2">
    <source>
        <dbReference type="ARBA" id="ARBA00012344"/>
    </source>
</evidence>
<dbReference type="Pfam" id="PF00076">
    <property type="entry name" value="RRM_1"/>
    <property type="match status" value="1"/>
</dbReference>
<feature type="region of interest" description="Disordered" evidence="8">
    <location>
        <begin position="235"/>
        <end position="322"/>
    </location>
</feature>
<dbReference type="PANTHER" id="PTHR12192:SF2">
    <property type="entry name" value="GLUTATHIONE-SPECIFIC GAMMA-GLUTAMYLCYCLOTRANSFERASE 2"/>
    <property type="match status" value="1"/>
</dbReference>
<dbReference type="PANTHER" id="PTHR12192">
    <property type="entry name" value="CATION TRANSPORT PROTEIN CHAC-RELATED"/>
    <property type="match status" value="1"/>
</dbReference>
<dbReference type="Gene3D" id="3.30.70.330">
    <property type="match status" value="1"/>
</dbReference>
<dbReference type="EMBL" id="CATQJA010002618">
    <property type="protein sequence ID" value="CAJ0573388.1"/>
    <property type="molecule type" value="Genomic_DNA"/>
</dbReference>